<organism evidence="2 3">
    <name type="scientific">Pseudomonas fluorescens</name>
    <dbReference type="NCBI Taxonomy" id="294"/>
    <lineage>
        <taxon>Bacteria</taxon>
        <taxon>Pseudomonadati</taxon>
        <taxon>Pseudomonadota</taxon>
        <taxon>Gammaproteobacteria</taxon>
        <taxon>Pseudomonadales</taxon>
        <taxon>Pseudomonadaceae</taxon>
        <taxon>Pseudomonas</taxon>
    </lineage>
</organism>
<reference evidence="2 3" key="1">
    <citation type="submission" date="2018-06" db="EMBL/GenBank/DDBJ databases">
        <authorList>
            <person name="Zhirakovskaya E."/>
        </authorList>
    </citation>
    <scope>NUCLEOTIDE SEQUENCE [LARGE SCALE GENOMIC DNA]</scope>
    <source>
        <strain evidence="2 3">LY3</strain>
    </source>
</reference>
<protein>
    <submittedName>
        <fullName evidence="2">Uncharacterized protein</fullName>
    </submittedName>
</protein>
<gene>
    <name evidence="2" type="ORF">DOZ80_25075</name>
</gene>
<dbReference type="EMBL" id="QLIN01000014">
    <property type="protein sequence ID" value="RAI64746.1"/>
    <property type="molecule type" value="Genomic_DNA"/>
</dbReference>
<feature type="region of interest" description="Disordered" evidence="1">
    <location>
        <begin position="69"/>
        <end position="90"/>
    </location>
</feature>
<comment type="caution">
    <text evidence="2">The sequence shown here is derived from an EMBL/GenBank/DDBJ whole genome shotgun (WGS) entry which is preliminary data.</text>
</comment>
<evidence type="ECO:0000256" key="1">
    <source>
        <dbReference type="SAM" id="MobiDB-lite"/>
    </source>
</evidence>
<dbReference type="Proteomes" id="UP000249493">
    <property type="component" value="Unassembled WGS sequence"/>
</dbReference>
<accession>A0A327MQT0</accession>
<proteinExistence type="predicted"/>
<sequence>MDRVQELLFITNRITKEYETLLPLLRDPEVAKAVSFLSELDSLAENYEFMAVDIVRLIDPGRAEKMQSDCLAQAKTPKAPRVPTRKTTNR</sequence>
<evidence type="ECO:0000313" key="2">
    <source>
        <dbReference type="EMBL" id="RAI64746.1"/>
    </source>
</evidence>
<dbReference type="AlphaFoldDB" id="A0A327MQT0"/>
<name>A0A327MQT0_PSEFL</name>
<evidence type="ECO:0000313" key="3">
    <source>
        <dbReference type="Proteomes" id="UP000249493"/>
    </source>
</evidence>